<comment type="caution">
    <text evidence="1">The sequence shown here is derived from an EMBL/GenBank/DDBJ whole genome shotgun (WGS) entry which is preliminary data.</text>
</comment>
<dbReference type="Gene3D" id="3.40.720.10">
    <property type="entry name" value="Alkaline Phosphatase, subunit A"/>
    <property type="match status" value="1"/>
</dbReference>
<name>A0A7C4QIP5_9PLAN</name>
<dbReference type="InterPro" id="IPR010869">
    <property type="entry name" value="DUF1501"/>
</dbReference>
<dbReference type="InterPro" id="IPR017850">
    <property type="entry name" value="Alkaline_phosphatase_core_sf"/>
</dbReference>
<organism evidence="1">
    <name type="scientific">Schlesneria paludicola</name>
    <dbReference type="NCBI Taxonomy" id="360056"/>
    <lineage>
        <taxon>Bacteria</taxon>
        <taxon>Pseudomonadati</taxon>
        <taxon>Planctomycetota</taxon>
        <taxon>Planctomycetia</taxon>
        <taxon>Planctomycetales</taxon>
        <taxon>Planctomycetaceae</taxon>
        <taxon>Schlesneria</taxon>
    </lineage>
</organism>
<dbReference type="SUPFAM" id="SSF53649">
    <property type="entry name" value="Alkaline phosphatase-like"/>
    <property type="match status" value="1"/>
</dbReference>
<gene>
    <name evidence="1" type="ORF">ENS64_11150</name>
</gene>
<dbReference type="EMBL" id="DSVQ01000015">
    <property type="protein sequence ID" value="HGT39801.1"/>
    <property type="molecule type" value="Genomic_DNA"/>
</dbReference>
<dbReference type="Pfam" id="PF07394">
    <property type="entry name" value="DUF1501"/>
    <property type="match status" value="1"/>
</dbReference>
<dbReference type="AlphaFoldDB" id="A0A7C4QIP5"/>
<dbReference type="InterPro" id="IPR006311">
    <property type="entry name" value="TAT_signal"/>
</dbReference>
<reference evidence="1" key="1">
    <citation type="journal article" date="2020" name="mSystems">
        <title>Genome- and Community-Level Interaction Insights into Carbon Utilization and Element Cycling Functions of Hydrothermarchaeota in Hydrothermal Sediment.</title>
        <authorList>
            <person name="Zhou Z."/>
            <person name="Liu Y."/>
            <person name="Xu W."/>
            <person name="Pan J."/>
            <person name="Luo Z.H."/>
            <person name="Li M."/>
        </authorList>
    </citation>
    <scope>NUCLEOTIDE SEQUENCE [LARGE SCALE GENOMIC DNA]</scope>
    <source>
        <strain evidence="1">SpSt-508</strain>
    </source>
</reference>
<protein>
    <submittedName>
        <fullName evidence="1">DUF1501 domain-containing protein</fullName>
    </submittedName>
</protein>
<dbReference type="PANTHER" id="PTHR43737:SF1">
    <property type="entry name" value="DUF1501 DOMAIN-CONTAINING PROTEIN"/>
    <property type="match status" value="1"/>
</dbReference>
<dbReference type="PANTHER" id="PTHR43737">
    <property type="entry name" value="BLL7424 PROTEIN"/>
    <property type="match status" value="1"/>
</dbReference>
<sequence length="459" mass="50284">MLRIEMGTTPQYCDGLSRRSFVQLGMAGLGAMALPQLLRAKEHSAQFGTASKNTSCILIWLDGGPSHMDLYDMKPQAPAEYRGIWNPIPTNVPGIEITELFPLQARCADKFSLIRSLYHNNGDHFAAGHILLTGRPGASGADTPGKYPFVGAVATKLTGPRQPGMPAHVAVPYAMSIGLRPGYFGANYLGVAYNPFETEGDPNAPHFQVQNINLPGGLNIARLEDRAELARQFDRFRRDVDSSGMLEAMDRFDRQAYQMVAGEAARRAFDISREDPRQRDRYGRHSWTQSMLLARRLVEAGTTFVTVHLGGWDHHWDLKAGMERLLPLVDQGVSALLEDLDQRGLLETTLVMLMGEFSRTPRMNDGGNGGPPLSMGTPGRDHWGNAMFCFLAGGGVQGGRVVGSTNRLGEAPQERPVTPADLHHTLFHVLGIDPHVNFLNHAGRPVPALEPGAVIHELF</sequence>
<accession>A0A7C4QIP5</accession>
<evidence type="ECO:0000313" key="1">
    <source>
        <dbReference type="EMBL" id="HGT39801.1"/>
    </source>
</evidence>
<proteinExistence type="predicted"/>
<dbReference type="PROSITE" id="PS51318">
    <property type="entry name" value="TAT"/>
    <property type="match status" value="1"/>
</dbReference>